<comment type="caution">
    <text evidence="1">The sequence shown here is derived from an EMBL/GenBank/DDBJ whole genome shotgun (WGS) entry which is preliminary data.</text>
</comment>
<dbReference type="AlphaFoldDB" id="A0A8J7E1V6"/>
<accession>A0A8J7E1V6</accession>
<proteinExistence type="predicted"/>
<organism evidence="1 2">
    <name type="scientific">Lusitaniella coriacea LEGE 07157</name>
    <dbReference type="NCBI Taxonomy" id="945747"/>
    <lineage>
        <taxon>Bacteria</taxon>
        <taxon>Bacillati</taxon>
        <taxon>Cyanobacteriota</taxon>
        <taxon>Cyanophyceae</taxon>
        <taxon>Spirulinales</taxon>
        <taxon>Lusitaniellaceae</taxon>
        <taxon>Lusitaniella</taxon>
    </lineage>
</organism>
<evidence type="ECO:0000313" key="2">
    <source>
        <dbReference type="Proteomes" id="UP000654482"/>
    </source>
</evidence>
<keyword evidence="2" id="KW-1185">Reference proteome</keyword>
<gene>
    <name evidence="1" type="ORF">IQ249_19300</name>
</gene>
<dbReference type="Proteomes" id="UP000654482">
    <property type="component" value="Unassembled WGS sequence"/>
</dbReference>
<evidence type="ECO:0000313" key="1">
    <source>
        <dbReference type="EMBL" id="MBE9118046.1"/>
    </source>
</evidence>
<reference evidence="1" key="1">
    <citation type="submission" date="2020-10" db="EMBL/GenBank/DDBJ databases">
        <authorList>
            <person name="Castelo-Branco R."/>
            <person name="Eusebio N."/>
            <person name="Adriana R."/>
            <person name="Vieira A."/>
            <person name="Brugerolle De Fraissinette N."/>
            <person name="Rezende De Castro R."/>
            <person name="Schneider M.P."/>
            <person name="Vasconcelos V."/>
            <person name="Leao P.N."/>
        </authorList>
    </citation>
    <scope>NUCLEOTIDE SEQUENCE</scope>
    <source>
        <strain evidence="1">LEGE 07157</strain>
    </source>
</reference>
<sequence>MKDLEMERKEDFWVNYVIGRPNMRHFEAKELLAQEWRIHYQAIYAGYCTSDFDKLTAEAYENANQKYLVVLKM</sequence>
<dbReference type="RefSeq" id="WP_194031129.1">
    <property type="nucleotide sequence ID" value="NZ_JADEWZ010000036.1"/>
</dbReference>
<dbReference type="EMBL" id="JADEWZ010000036">
    <property type="protein sequence ID" value="MBE9118046.1"/>
    <property type="molecule type" value="Genomic_DNA"/>
</dbReference>
<name>A0A8J7E1V6_9CYAN</name>
<protein>
    <submittedName>
        <fullName evidence="1">Uncharacterized protein</fullName>
    </submittedName>
</protein>